<dbReference type="InterPro" id="IPR019999">
    <property type="entry name" value="Anth_synth_I-like"/>
</dbReference>
<feature type="domain" description="Chorismate-utilising enzyme C-terminal" evidence="22">
    <location>
        <begin position="642"/>
        <end position="899"/>
    </location>
</feature>
<keyword evidence="16 20" id="KW-0456">Lyase</keyword>
<comment type="function">
    <text evidence="18">Catalyzes the last common step of the biosynthesis of aromatic amino acids, produced via the shikimic acid pathway.</text>
</comment>
<dbReference type="InterPro" id="IPR006805">
    <property type="entry name" value="Anth_synth_I_N"/>
</dbReference>
<dbReference type="PROSITE" id="PS00789">
    <property type="entry name" value="CHORISMATE_SYNTHASE_3"/>
    <property type="match status" value="1"/>
</dbReference>
<dbReference type="OrthoDB" id="64220at2759"/>
<comment type="catalytic activity">
    <reaction evidence="2 20">
        <text>5-O-(1-carboxyvinyl)-3-phosphoshikimate = chorismate + phosphate</text>
        <dbReference type="Rhea" id="RHEA:21020"/>
        <dbReference type="ChEBI" id="CHEBI:29748"/>
        <dbReference type="ChEBI" id="CHEBI:43474"/>
        <dbReference type="ChEBI" id="CHEBI:57701"/>
        <dbReference type="EC" id="4.2.3.5"/>
    </reaction>
</comment>
<dbReference type="PROSITE" id="PS00788">
    <property type="entry name" value="CHORISMATE_SYNTHASE_2"/>
    <property type="match status" value="1"/>
</dbReference>
<evidence type="ECO:0000313" key="25">
    <source>
        <dbReference type="Proteomes" id="UP000327157"/>
    </source>
</evidence>
<dbReference type="Gene3D" id="3.40.50.880">
    <property type="match status" value="1"/>
</dbReference>
<dbReference type="InterPro" id="IPR015890">
    <property type="entry name" value="Chorismate_C"/>
</dbReference>
<evidence type="ECO:0000256" key="1">
    <source>
        <dbReference type="ARBA" id="ARBA00001000"/>
    </source>
</evidence>
<reference evidence="24 25" key="1">
    <citation type="submission" date="2019-09" db="EMBL/GenBank/DDBJ databases">
        <authorList>
            <person name="Ou C."/>
        </authorList>
    </citation>
    <scope>NUCLEOTIDE SEQUENCE [LARGE SCALE GENOMIC DNA]</scope>
    <source>
        <strain evidence="24">S2</strain>
        <tissue evidence="24">Leaf</tissue>
    </source>
</reference>
<dbReference type="Gene3D" id="3.60.120.10">
    <property type="entry name" value="Anthranilate synthase"/>
    <property type="match status" value="1"/>
</dbReference>
<evidence type="ECO:0000256" key="7">
    <source>
        <dbReference type="ARBA" id="ARBA00008014"/>
    </source>
</evidence>
<evidence type="ECO:0000256" key="11">
    <source>
        <dbReference type="ARBA" id="ARBA00022679"/>
    </source>
</evidence>
<dbReference type="PROSITE" id="PS51273">
    <property type="entry name" value="GATASE_TYPE_1"/>
    <property type="match status" value="1"/>
</dbReference>
<evidence type="ECO:0000259" key="21">
    <source>
        <dbReference type="Pfam" id="PF00117"/>
    </source>
</evidence>
<dbReference type="InterPro" id="IPR029062">
    <property type="entry name" value="Class_I_gatase-like"/>
</dbReference>
<evidence type="ECO:0000259" key="22">
    <source>
        <dbReference type="Pfam" id="PF00425"/>
    </source>
</evidence>
<dbReference type="EC" id="4.2.3.5" evidence="20"/>
<comment type="subcellular location">
    <subcellularLocation>
        <location evidence="3">Plastid</location>
        <location evidence="3">Chloroplast</location>
    </subcellularLocation>
</comment>
<dbReference type="Pfam" id="PF00117">
    <property type="entry name" value="GATase"/>
    <property type="match status" value="2"/>
</dbReference>
<dbReference type="Pfam" id="PF00425">
    <property type="entry name" value="Chorismate_bind"/>
    <property type="match status" value="1"/>
</dbReference>
<keyword evidence="14" id="KW-0315">Glutamine amidotransferase</keyword>
<dbReference type="GO" id="GO:0046820">
    <property type="term" value="F:4-amino-4-deoxychorismate synthase activity"/>
    <property type="evidence" value="ECO:0007669"/>
    <property type="project" value="UniProtKB-EC"/>
</dbReference>
<comment type="similarity">
    <text evidence="7 20">Belongs to the chorismate synthase family.</text>
</comment>
<dbReference type="PROSITE" id="PS00787">
    <property type="entry name" value="CHORISMATE_SYNTHASE_1"/>
    <property type="match status" value="1"/>
</dbReference>
<dbReference type="SUPFAM" id="SSF103263">
    <property type="entry name" value="Chorismate synthase, AroC"/>
    <property type="match status" value="1"/>
</dbReference>
<dbReference type="FunFam" id="3.40.50.880:FF:000072">
    <property type="entry name" value="Aminodeoxychorismate synthase, chloroplastic"/>
    <property type="match status" value="1"/>
</dbReference>
<dbReference type="NCBIfam" id="NF003793">
    <property type="entry name" value="PRK05382.1"/>
    <property type="match status" value="1"/>
</dbReference>
<evidence type="ECO:0000256" key="17">
    <source>
        <dbReference type="ARBA" id="ARBA00023268"/>
    </source>
</evidence>
<dbReference type="NCBIfam" id="TIGR00033">
    <property type="entry name" value="aroC"/>
    <property type="match status" value="1"/>
</dbReference>
<evidence type="ECO:0000256" key="13">
    <source>
        <dbReference type="ARBA" id="ARBA00022946"/>
    </source>
</evidence>
<keyword evidence="12" id="KW-0289">Folate biosynthesis</keyword>
<dbReference type="GO" id="GO:0046656">
    <property type="term" value="P:folic acid biosynthetic process"/>
    <property type="evidence" value="ECO:0007669"/>
    <property type="project" value="UniProtKB-KW"/>
</dbReference>
<keyword evidence="9 20" id="KW-0028">Amino-acid biosynthesis</keyword>
<dbReference type="GO" id="GO:0000162">
    <property type="term" value="P:L-tryptophan biosynthetic process"/>
    <property type="evidence" value="ECO:0007669"/>
    <property type="project" value="TreeGrafter"/>
</dbReference>
<dbReference type="PRINTS" id="PR00096">
    <property type="entry name" value="GATASE"/>
</dbReference>
<dbReference type="CDD" id="cd01743">
    <property type="entry name" value="GATase1_Anthranilate_Synthase"/>
    <property type="match status" value="1"/>
</dbReference>
<evidence type="ECO:0000256" key="6">
    <source>
        <dbReference type="ARBA" id="ARBA00005970"/>
    </source>
</evidence>
<dbReference type="NCBIfam" id="TIGR00553">
    <property type="entry name" value="pabB"/>
    <property type="match status" value="1"/>
</dbReference>
<comment type="caution">
    <text evidence="24">The sequence shown here is derived from an EMBL/GenBank/DDBJ whole genome shotgun (WGS) entry which is preliminary data.</text>
</comment>
<accession>A0A5N5F499</accession>
<dbReference type="InterPro" id="IPR005801">
    <property type="entry name" value="ADC_synthase"/>
</dbReference>
<comment type="pathway">
    <text evidence="5 20">Metabolic intermediate biosynthesis; chorismate biosynthesis; chorismate from D-erythrose 4-phosphate and phosphoenolpyruvate: step 7/7.</text>
</comment>
<dbReference type="InterPro" id="IPR020541">
    <property type="entry name" value="Chorismate_synthase_CS"/>
</dbReference>
<proteinExistence type="inferred from homology"/>
<evidence type="ECO:0000259" key="23">
    <source>
        <dbReference type="Pfam" id="PF04715"/>
    </source>
</evidence>
<organism evidence="24 25">
    <name type="scientific">Pyrus ussuriensis x Pyrus communis</name>
    <dbReference type="NCBI Taxonomy" id="2448454"/>
    <lineage>
        <taxon>Eukaryota</taxon>
        <taxon>Viridiplantae</taxon>
        <taxon>Streptophyta</taxon>
        <taxon>Embryophyta</taxon>
        <taxon>Tracheophyta</taxon>
        <taxon>Spermatophyta</taxon>
        <taxon>Magnoliopsida</taxon>
        <taxon>eudicotyledons</taxon>
        <taxon>Gunneridae</taxon>
        <taxon>Pentapetalae</taxon>
        <taxon>rosids</taxon>
        <taxon>fabids</taxon>
        <taxon>Rosales</taxon>
        <taxon>Rosaceae</taxon>
        <taxon>Amygdaloideae</taxon>
        <taxon>Maleae</taxon>
        <taxon>Pyrus</taxon>
    </lineage>
</organism>
<evidence type="ECO:0000256" key="5">
    <source>
        <dbReference type="ARBA" id="ARBA00005044"/>
    </source>
</evidence>
<dbReference type="InterPro" id="IPR005802">
    <property type="entry name" value="ADC_synth_comp_1"/>
</dbReference>
<comment type="function">
    <text evidence="19">Bifunctional enzyme that catalyzes the biosynthesis of 4-amino-4-deoxychorismate (ADC) from chorismate and glutamine. In the first step, a glutamine amidotransferase generates ammonia that is channelled between the binding sites of glutamine and chorismate and used along with chorismate in the second step, catalyzed by aminodeoxychorismate synthase, to produce ADC. Required for the synthesis of 4-aminobenzoate (PABA), an important component in tetrahydrofolate biosynthesis. Does not possess ADC lyase activity.</text>
</comment>
<evidence type="ECO:0000256" key="16">
    <source>
        <dbReference type="ARBA" id="ARBA00023239"/>
    </source>
</evidence>
<evidence type="ECO:0000256" key="2">
    <source>
        <dbReference type="ARBA" id="ARBA00001852"/>
    </source>
</evidence>
<comment type="catalytic activity">
    <reaction evidence="1">
        <text>chorismate + L-glutamine = 4-amino-4-deoxychorismate + L-glutamate</text>
        <dbReference type="Rhea" id="RHEA:11672"/>
        <dbReference type="ChEBI" id="CHEBI:29748"/>
        <dbReference type="ChEBI" id="CHEBI:29985"/>
        <dbReference type="ChEBI" id="CHEBI:58359"/>
        <dbReference type="ChEBI" id="CHEBI:58406"/>
        <dbReference type="EC" id="2.6.1.85"/>
    </reaction>
</comment>
<name>A0A5N5F499_9ROSA</name>
<dbReference type="GO" id="GO:0009507">
    <property type="term" value="C:chloroplast"/>
    <property type="evidence" value="ECO:0007669"/>
    <property type="project" value="UniProtKB-SubCell"/>
</dbReference>
<dbReference type="EMBL" id="SMOL01000781">
    <property type="protein sequence ID" value="KAB2596020.1"/>
    <property type="molecule type" value="Genomic_DNA"/>
</dbReference>
<evidence type="ECO:0000256" key="9">
    <source>
        <dbReference type="ARBA" id="ARBA00022605"/>
    </source>
</evidence>
<evidence type="ECO:0000256" key="10">
    <source>
        <dbReference type="ARBA" id="ARBA00022640"/>
    </source>
</evidence>
<dbReference type="Proteomes" id="UP000327157">
    <property type="component" value="Chromosome 7"/>
</dbReference>
<evidence type="ECO:0000256" key="19">
    <source>
        <dbReference type="ARBA" id="ARBA00060092"/>
    </source>
</evidence>
<keyword evidence="13" id="KW-0809">Transit peptide</keyword>
<dbReference type="PANTHER" id="PTHR11236:SF18">
    <property type="entry name" value="AMINODEOXYCHORISMATE SYNTHASE"/>
    <property type="match status" value="1"/>
</dbReference>
<keyword evidence="17" id="KW-0511">Multifunctional enzyme</keyword>
<dbReference type="Gene3D" id="3.60.150.10">
    <property type="entry name" value="Chorismate synthase AroC"/>
    <property type="match status" value="1"/>
</dbReference>
<comment type="pathway">
    <text evidence="4">Cofactor biosynthesis; tetrahydrofolate biosynthesis; 4-aminobenzoate from chorismate: step 1/2.</text>
</comment>
<evidence type="ECO:0000256" key="20">
    <source>
        <dbReference type="RuleBase" id="RU000605"/>
    </source>
</evidence>
<keyword evidence="11" id="KW-0808">Transferase</keyword>
<keyword evidence="10" id="KW-0934">Plastid</keyword>
<keyword evidence="15 20" id="KW-0057">Aromatic amino acid biosynthesis</keyword>
<dbReference type="InterPro" id="IPR006221">
    <property type="entry name" value="TrpG/PapA_dom"/>
</dbReference>
<dbReference type="GO" id="GO:0009423">
    <property type="term" value="P:chorismate biosynthetic process"/>
    <property type="evidence" value="ECO:0007669"/>
    <property type="project" value="UniProtKB-UniPathway"/>
</dbReference>
<reference evidence="24 25" key="3">
    <citation type="submission" date="2019-11" db="EMBL/GenBank/DDBJ databases">
        <title>A de novo genome assembly of a pear dwarfing rootstock.</title>
        <authorList>
            <person name="Wang F."/>
            <person name="Wang J."/>
            <person name="Li S."/>
            <person name="Zhang Y."/>
            <person name="Fang M."/>
            <person name="Ma L."/>
            <person name="Zhao Y."/>
            <person name="Jiang S."/>
        </authorList>
    </citation>
    <scope>NUCLEOTIDE SEQUENCE [LARGE SCALE GENOMIC DNA]</scope>
    <source>
        <strain evidence="24">S2</strain>
        <tissue evidence="24">Leaf</tissue>
    </source>
</reference>
<evidence type="ECO:0000313" key="24">
    <source>
        <dbReference type="EMBL" id="KAB2596020.1"/>
    </source>
</evidence>
<dbReference type="InterPro" id="IPR000453">
    <property type="entry name" value="Chorismate_synth"/>
</dbReference>
<comment type="cofactor">
    <cofactor evidence="20">
        <name>FMNH2</name>
        <dbReference type="ChEBI" id="CHEBI:57618"/>
    </cofactor>
    <text evidence="20">Reduced FMN (FMNH(2)).</text>
</comment>
<sequence>MNFTLCSSSSELRYTFVEGLPCTNKNMVDSEPFVKVDKFNKKDSTRASNHNARKLLMSSNLMPQRLKGSNMGRKHLKEPGRKLEFVRTLLIDNYDSYTYNIYQELSVINGVPPMVMRNDELTWKDIRYYLYEENAFDNVVISPGPGSPACPADIGICLQVLLECWDIPILGVCLGHQALGYVHGAKVVHASEPVHGRLSEIEHNRCKLFNDIPSGHNSGFKVVRYHSLVVDAESLPDELIPIAWTYSRDALSFIETQKSDVPSEFAVGSFPTKPKNGSFSPFSCSGKVRSEKVLMGIVHSTRPHYGLQFHPESIATFHGRQIFKNFREITEDYWLNSRASFIKKRNFDYTACMQMPNASRLRTEVPRHRQLVSNSDGQLYNKISRRKNSESNTSSSGAVNMVNLLHPGIGVKYLKLRWKRFKHLAGQVGGAKNIFCALFGHHKAENTFWLDSSSIEKRRARFSFMGGKGGTLWKQLTYKLSDRSDTTLKGSGFLSVEDAQGSNRNTFLEEGFLDFLKKELMSFRYDEKDYEGLPFEFHGGYIGYMGYSLKVECGASSNCHKSRTPDACFFFADNLVVIDHCSDDVYILSINKECTSTTPWLDNTEQKLLRLKASATNEGEEPTLQAFRSSQYQGSFVVDKSREQYIKDVDRCLEYIKDGESYELCLTTQMRKRIGEMDSLGLYLHLREKNPAPYAAWLNFSKEKLCVCCSSPERFLRLDRNGVLEAKPIKGTIARGATLEEDEQRKLQLQYSEKDQAENLMIVDLLRNDLGRVCEPGSVHVPHLMDVESYATVHTMVSTIRGKKRSDVSAVDCVRAAFPGGSMTGAPKLRSMELLDSIETSPRGIYSGSIGFFSYNQTFDLNIVIRTVVVHEGEASIGAGGAIVALSNPEDEYDEMMLKTRAPAKAVTEFFTPIFDKKQSPPLVSQPSSPPSFFFSSLFLVVGGLRVSVGSTAMASSLASKPFLGGASRTDGFSGFCSSSSDLRTLSSSSVQFVIRPRTPNKLQVQAAGNTTGNHFRVTTFGESHGGGVGCVIDGCPPRMPLSAEDLQGDLDRRRPGQSRITTPRKETDTCRILSGVHEGVTTGTPILVLVPNTDQRGRDYDEMSVAYRPSHADRTYDQKYGIRSVQGGGRSSARETIGRVAAGALAKKILKAFSGTEVFAYVSQVQKVVLPEELVDHHNLTLDQIESNIVRCPDPEYAEKMIAAIDAVRVKGQSIGGVVTCIVKNCPPGLGSPVFDKLEAEFAKAVMSLPATKGFEIGSGFAGTFLTGSEHNDEFYLDDQGKIRTRTNRSGGTQGGLSNGEIINMRIAFKPTATIGKKQNTVTRDKKEMELIARGRHDPCVVPRAVPMVEAAIALVLVDQLMADFAQCHMFPINPDLQDPVPQPMVDLQDPVPPPMVEAAEAAGVHI</sequence>
<dbReference type="HAMAP" id="MF_00300">
    <property type="entry name" value="Chorismate_synth"/>
    <property type="match status" value="1"/>
</dbReference>
<dbReference type="FunFam" id="3.60.150.10:FF:000003">
    <property type="entry name" value="Chorismate synthase"/>
    <property type="match status" value="1"/>
</dbReference>
<dbReference type="Pfam" id="PF04715">
    <property type="entry name" value="Anth_synt_I_N"/>
    <property type="match status" value="1"/>
</dbReference>
<keyword evidence="25" id="KW-1185">Reference proteome</keyword>
<dbReference type="PRINTS" id="PR00099">
    <property type="entry name" value="CPSGATASE"/>
</dbReference>
<keyword evidence="8" id="KW-0150">Chloroplast</keyword>
<dbReference type="CDD" id="cd07304">
    <property type="entry name" value="Chorismate_synthase"/>
    <property type="match status" value="1"/>
</dbReference>
<reference evidence="25" key="2">
    <citation type="submission" date="2019-10" db="EMBL/GenBank/DDBJ databases">
        <title>A de novo genome assembly of a pear dwarfing rootstock.</title>
        <authorList>
            <person name="Wang F."/>
            <person name="Wang J."/>
            <person name="Li S."/>
            <person name="Zhang Y."/>
            <person name="Fang M."/>
            <person name="Ma L."/>
            <person name="Zhao Y."/>
            <person name="Jiang S."/>
        </authorList>
    </citation>
    <scope>NUCLEOTIDE SEQUENCE [LARGE SCALE GENOMIC DNA]</scope>
</reference>
<dbReference type="InterPro" id="IPR017926">
    <property type="entry name" value="GATASE"/>
</dbReference>
<dbReference type="PANTHER" id="PTHR11236">
    <property type="entry name" value="AMINOBENZOATE/ANTHRANILATE SYNTHASE"/>
    <property type="match status" value="1"/>
</dbReference>
<dbReference type="Pfam" id="PF01264">
    <property type="entry name" value="Chorismate_synt"/>
    <property type="match status" value="1"/>
</dbReference>
<dbReference type="SUPFAM" id="SSF52317">
    <property type="entry name" value="Class I glutamine amidotransferase-like"/>
    <property type="match status" value="1"/>
</dbReference>
<dbReference type="PRINTS" id="PR00097">
    <property type="entry name" value="ANTSNTHASEII"/>
</dbReference>
<dbReference type="UniPathway" id="UPA00053">
    <property type="reaction ID" value="UER00090"/>
</dbReference>
<dbReference type="GO" id="GO:0046654">
    <property type="term" value="P:tetrahydrofolate biosynthetic process"/>
    <property type="evidence" value="ECO:0007669"/>
    <property type="project" value="UniProtKB-UniPathway"/>
</dbReference>
<evidence type="ECO:0000256" key="12">
    <source>
        <dbReference type="ARBA" id="ARBA00022909"/>
    </source>
</evidence>
<feature type="domain" description="Anthranilate synthase component I N-terminal" evidence="23">
    <location>
        <begin position="443"/>
        <end position="587"/>
    </location>
</feature>
<feature type="domain" description="Glutamine amidotransferase" evidence="21">
    <location>
        <begin position="89"/>
        <end position="249"/>
    </location>
</feature>
<dbReference type="GO" id="GO:0004107">
    <property type="term" value="F:chorismate synthase activity"/>
    <property type="evidence" value="ECO:0007669"/>
    <property type="project" value="UniProtKB-EC"/>
</dbReference>
<comment type="similarity">
    <text evidence="6">In the C-terminal section; belongs to the anthranilate synthase component I family.</text>
</comment>
<dbReference type="UniPathway" id="UPA00077">
    <property type="reaction ID" value="UER00149"/>
</dbReference>
<gene>
    <name evidence="24" type="ORF">D8674_031470</name>
</gene>
<dbReference type="InterPro" id="IPR035904">
    <property type="entry name" value="Chorismate_synth_AroC_sf"/>
</dbReference>
<evidence type="ECO:0000256" key="14">
    <source>
        <dbReference type="ARBA" id="ARBA00022962"/>
    </source>
</evidence>
<protein>
    <recommendedName>
        <fullName evidence="20">Chorismate synthase</fullName>
        <ecNumber evidence="20">4.2.3.5</ecNumber>
    </recommendedName>
</protein>
<evidence type="ECO:0000256" key="4">
    <source>
        <dbReference type="ARBA" id="ARBA00005009"/>
    </source>
</evidence>
<evidence type="ECO:0000256" key="15">
    <source>
        <dbReference type="ARBA" id="ARBA00023141"/>
    </source>
</evidence>
<evidence type="ECO:0000256" key="8">
    <source>
        <dbReference type="ARBA" id="ARBA00022528"/>
    </source>
</evidence>
<evidence type="ECO:0000256" key="3">
    <source>
        <dbReference type="ARBA" id="ARBA00004229"/>
    </source>
</evidence>
<evidence type="ECO:0000256" key="18">
    <source>
        <dbReference type="ARBA" id="ARBA00053861"/>
    </source>
</evidence>
<feature type="domain" description="Glutamine amidotransferase" evidence="21">
    <location>
        <begin position="283"/>
        <end position="326"/>
    </location>
</feature>
<dbReference type="GO" id="GO:0008153">
    <property type="term" value="P:4-aminobenzoate biosynthetic process"/>
    <property type="evidence" value="ECO:0007669"/>
    <property type="project" value="TreeGrafter"/>
</dbReference>
<dbReference type="SUPFAM" id="SSF56322">
    <property type="entry name" value="ADC synthase"/>
    <property type="match status" value="1"/>
</dbReference>